<gene>
    <name evidence="1" type="ORF">M0811_09204</name>
</gene>
<accession>A0A9Q0LJJ6</accession>
<dbReference type="EMBL" id="JAPDFW010000078">
    <property type="protein sequence ID" value="KAJ5072990.1"/>
    <property type="molecule type" value="Genomic_DNA"/>
</dbReference>
<evidence type="ECO:0000313" key="2">
    <source>
        <dbReference type="Proteomes" id="UP001149090"/>
    </source>
</evidence>
<dbReference type="Proteomes" id="UP001149090">
    <property type="component" value="Unassembled WGS sequence"/>
</dbReference>
<comment type="caution">
    <text evidence="1">The sequence shown here is derived from an EMBL/GenBank/DDBJ whole genome shotgun (WGS) entry which is preliminary data.</text>
</comment>
<organism evidence="1 2">
    <name type="scientific">Anaeramoeba ignava</name>
    <name type="common">Anaerobic marine amoeba</name>
    <dbReference type="NCBI Taxonomy" id="1746090"/>
    <lineage>
        <taxon>Eukaryota</taxon>
        <taxon>Metamonada</taxon>
        <taxon>Anaeramoebidae</taxon>
        <taxon>Anaeramoeba</taxon>
    </lineage>
</organism>
<dbReference type="AlphaFoldDB" id="A0A9Q0LJJ6"/>
<protein>
    <submittedName>
        <fullName evidence="1">Uncharacterized protein</fullName>
    </submittedName>
</protein>
<reference evidence="1" key="1">
    <citation type="submission" date="2022-10" db="EMBL/GenBank/DDBJ databases">
        <title>Novel sulphate-reducing endosymbionts in the free-living metamonad Anaeramoeba.</title>
        <authorList>
            <person name="Jerlstrom-Hultqvist J."/>
            <person name="Cepicka I."/>
            <person name="Gallot-Lavallee L."/>
            <person name="Salas-Leiva D."/>
            <person name="Curtis B.A."/>
            <person name="Zahonova K."/>
            <person name="Pipaliya S."/>
            <person name="Dacks J."/>
            <person name="Roger A.J."/>
        </authorList>
    </citation>
    <scope>NUCLEOTIDE SEQUENCE</scope>
    <source>
        <strain evidence="1">BMAN</strain>
    </source>
</reference>
<proteinExistence type="predicted"/>
<sequence length="1197" mass="140546">MINIIISTLPLDSNIQFNDFNSIFMEFEKKSTIPKRILKMILILLSRLKLTNEQIESIQQISTNQINFLEEFLKSQQIRARTRKEIENFPMNSINIEISIIEYLENCHFAEDYARLYRVLYKVFTENKSIININLGRKVIFILISSMRFFPVVFLSSVLDLLSFILTTKQHISSFESQNGFYFVEKLFDEFESHILDKKYLSITCSFLNLVYKLEKYLRNSPDEISVEKTDLLSLTRQIIILNLITHFQKIKLIQKVGFSCLSLCNCFDNNENATLYNHIVKHPSLFKIQSIYKKILLIFLQNKSFLTDHWKDHDVQELFPFLEHFKSYFKFRNISQLFAQFLSFVSKSISLDSFIDKFEYFLFELLKEHPNNTIILLNILPEIRYQLITNPNSFFLPKTLEMLNFFLLSAQYKEARTTQNNNSNSIQTYIHHHLLQIAYSLFSKFDFQFSTISLILNIVKVVLSQNKDVDSVLSQSLDIIFLSTQTQFNSKLVNHKNPNLVELLVEIFEQKLGNDSHKNPNFIPTIEKMLDIFSRLLTSPNFSSISSSVLEPLIFRMISSDLEINSIFKKSLTCLFLIYEKQFSQQEIPTGFSQKTGEIIRVLDRYLENHLKSTENINDFYLPFLLYKSTLKISPNNYQFWINSSQIIINTEIIPNQIVEIYADLLSILAQNNSEDSKFTSKIIPFISHFFSSKMSYVSALNHILGAILFLIGNEDFGRIALFFSQKEFIQKIITETKKSVENELVDSILNKIIQIIEKTNPDSILMIFPEIKERIHENFDLQIKFFSLLRKIQCLSDQTDQWDVIVSTIQQISYTDPKYEQMRIFILGFILSQSRFLEQNPNFEFFHKISSFAFPFIFDIVQNKEVILEQNSIELIFLSLSILNTLLELNNQTGHNKSSVVSDIKTFCNKQHLEALFFGAKDYIRNEDIQKEILKLILYIPNSIQMKDFPKFISLFISSKSKDIILLVFRFVVLFSGLKPLDVFGEVQDYFEPNLILNEQETSSKSQWLNLLFLLSEKVVVFQDDFDIVGNFFQIISFFINWFIKETNGNYPSEDVQKIIGYVAYQKLDLPSFVLPFLQNQSDSNFAIKCSDLILCLFQNSNTFKTRFINKNLFKSLVLQMHHFQEEVLSEKLMEIFGMIIKDDFDLDSFLDRNDLEMIVEIIMKFKNSFLIQKNGIKFLDNFQKRNQNQNLKIN</sequence>
<keyword evidence="2" id="KW-1185">Reference proteome</keyword>
<name>A0A9Q0LJJ6_ANAIG</name>
<evidence type="ECO:0000313" key="1">
    <source>
        <dbReference type="EMBL" id="KAJ5072990.1"/>
    </source>
</evidence>